<organism evidence="2 3">
    <name type="scientific">Candidatus Methanoperedens nitratireducens</name>
    <dbReference type="NCBI Taxonomy" id="1392998"/>
    <lineage>
        <taxon>Archaea</taxon>
        <taxon>Methanobacteriati</taxon>
        <taxon>Methanobacteriota</taxon>
        <taxon>Stenosarchaea group</taxon>
        <taxon>Methanomicrobia</taxon>
        <taxon>Methanosarcinales</taxon>
        <taxon>ANME-2 cluster</taxon>
        <taxon>Candidatus Methanoperedentaceae</taxon>
        <taxon>Candidatus Methanoperedens</taxon>
    </lineage>
</organism>
<evidence type="ECO:0000259" key="1">
    <source>
        <dbReference type="Pfam" id="PF01882"/>
    </source>
</evidence>
<dbReference type="PANTHER" id="PTHR33608:SF6">
    <property type="entry name" value="BLL2464 PROTEIN"/>
    <property type="match status" value="1"/>
</dbReference>
<proteinExistence type="predicted"/>
<feature type="domain" description="DUF58" evidence="1">
    <location>
        <begin position="1"/>
        <end position="96"/>
    </location>
</feature>
<name>A0A0P8A3Y5_9EURY</name>
<protein>
    <submittedName>
        <fullName evidence="2">Cytoplasmic protein</fullName>
    </submittedName>
</protein>
<dbReference type="Pfam" id="PF01882">
    <property type="entry name" value="DUF58"/>
    <property type="match status" value="1"/>
</dbReference>
<evidence type="ECO:0000313" key="2">
    <source>
        <dbReference type="EMBL" id="KPQ41117.1"/>
    </source>
</evidence>
<dbReference type="InterPro" id="IPR002881">
    <property type="entry name" value="DUF58"/>
</dbReference>
<evidence type="ECO:0000313" key="3">
    <source>
        <dbReference type="Proteomes" id="UP000050360"/>
    </source>
</evidence>
<comment type="caution">
    <text evidence="2">The sequence shown here is derived from an EMBL/GenBank/DDBJ whole genome shotgun (WGS) entry which is preliminary data.</text>
</comment>
<dbReference type="AlphaFoldDB" id="A0A0P8A3Y5"/>
<reference evidence="2 3" key="1">
    <citation type="submission" date="2015-09" db="EMBL/GenBank/DDBJ databases">
        <title>A metagenomics-based metabolic model of nitrate-dependent anaerobic oxidation of methane by Methanoperedens-like archaea.</title>
        <authorList>
            <person name="Arshad A."/>
            <person name="Speth D.R."/>
            <person name="De Graaf R.M."/>
            <person name="Op Den Camp H.J."/>
            <person name="Jetten M.S."/>
            <person name="Welte C.U."/>
        </authorList>
    </citation>
    <scope>NUCLEOTIDE SEQUENCE [LARGE SCALE GENOMIC DNA]</scope>
</reference>
<gene>
    <name evidence="2" type="ORF">MPEBLZ_04335</name>
</gene>
<accession>A0A0P8A3Y5</accession>
<feature type="non-terminal residue" evidence="2">
    <location>
        <position position="1"/>
    </location>
</feature>
<dbReference type="Proteomes" id="UP000050360">
    <property type="component" value="Unassembled WGS sequence"/>
</dbReference>
<sequence length="133" mass="15566">DLSVPLVKLSRILKKKSVIFIISDFQDDPGNIKKPLQVLKNRHDIIAVRLWDVREQELPDIGLIELEDEETGEQILVDTADAGFRMRFAENVKSRNKKLNDVTKRLEIDLIEISTAQDWIKPILKFFKMRVRR</sequence>
<dbReference type="PANTHER" id="PTHR33608">
    <property type="entry name" value="BLL2464 PROTEIN"/>
    <property type="match status" value="1"/>
</dbReference>
<dbReference type="EMBL" id="LKCM01000434">
    <property type="protein sequence ID" value="KPQ41117.1"/>
    <property type="molecule type" value="Genomic_DNA"/>
</dbReference>